<protein>
    <submittedName>
        <fullName evidence="1">Uncharacterized protein</fullName>
    </submittedName>
</protein>
<reference evidence="1" key="1">
    <citation type="submission" date="2014-11" db="EMBL/GenBank/DDBJ databases">
        <authorList>
            <person name="Amaro Gonzalez C."/>
        </authorList>
    </citation>
    <scope>NUCLEOTIDE SEQUENCE</scope>
</reference>
<dbReference type="EMBL" id="GBXM01040567">
    <property type="protein sequence ID" value="JAH68010.1"/>
    <property type="molecule type" value="Transcribed_RNA"/>
</dbReference>
<name>A0A0E9US34_ANGAN</name>
<organism evidence="1">
    <name type="scientific">Anguilla anguilla</name>
    <name type="common">European freshwater eel</name>
    <name type="synonym">Muraena anguilla</name>
    <dbReference type="NCBI Taxonomy" id="7936"/>
    <lineage>
        <taxon>Eukaryota</taxon>
        <taxon>Metazoa</taxon>
        <taxon>Chordata</taxon>
        <taxon>Craniata</taxon>
        <taxon>Vertebrata</taxon>
        <taxon>Euteleostomi</taxon>
        <taxon>Actinopterygii</taxon>
        <taxon>Neopterygii</taxon>
        <taxon>Teleostei</taxon>
        <taxon>Anguilliformes</taxon>
        <taxon>Anguillidae</taxon>
        <taxon>Anguilla</taxon>
    </lineage>
</organism>
<proteinExistence type="predicted"/>
<dbReference type="AlphaFoldDB" id="A0A0E9US34"/>
<dbReference type="EMBL" id="GBXM01024677">
    <property type="protein sequence ID" value="JAH83900.1"/>
    <property type="molecule type" value="Transcribed_RNA"/>
</dbReference>
<accession>A0A0E9US34</accession>
<dbReference type="EMBL" id="GBXM01039760">
    <property type="protein sequence ID" value="JAH68817.1"/>
    <property type="molecule type" value="Transcribed_RNA"/>
</dbReference>
<reference evidence="1" key="2">
    <citation type="journal article" date="2015" name="Fish Shellfish Immunol.">
        <title>Early steps in the European eel (Anguilla anguilla)-Vibrio vulnificus interaction in the gills: Role of the RtxA13 toxin.</title>
        <authorList>
            <person name="Callol A."/>
            <person name="Pajuelo D."/>
            <person name="Ebbesson L."/>
            <person name="Teles M."/>
            <person name="MacKenzie S."/>
            <person name="Amaro C."/>
        </authorList>
    </citation>
    <scope>NUCLEOTIDE SEQUENCE</scope>
</reference>
<evidence type="ECO:0000313" key="1">
    <source>
        <dbReference type="EMBL" id="JAH68010.1"/>
    </source>
</evidence>
<sequence>MWTVSLKQQSSILDLENHSDY</sequence>